<evidence type="ECO:0000313" key="5">
    <source>
        <dbReference type="Proteomes" id="UP001219518"/>
    </source>
</evidence>
<feature type="signal peptide" evidence="2">
    <location>
        <begin position="1"/>
        <end position="19"/>
    </location>
</feature>
<reference evidence="4" key="2">
    <citation type="journal article" date="2023" name="BMC Genomics">
        <title>Pest status, molecular evolution, and epigenetic factors derived from the genome assembly of Frankliniella fusca, a thysanopteran phytovirus vector.</title>
        <authorList>
            <person name="Catto M.A."/>
            <person name="Labadie P.E."/>
            <person name="Jacobson A.L."/>
            <person name="Kennedy G.G."/>
            <person name="Srinivasan R."/>
            <person name="Hunt B.G."/>
        </authorList>
    </citation>
    <scope>NUCLEOTIDE SEQUENCE</scope>
    <source>
        <strain evidence="4">PL_HMW_Pooled</strain>
    </source>
</reference>
<proteinExistence type="predicted"/>
<dbReference type="InterPro" id="IPR001542">
    <property type="entry name" value="Defensin_invertebrate/fungal"/>
</dbReference>
<evidence type="ECO:0000259" key="3">
    <source>
        <dbReference type="Pfam" id="PF01097"/>
    </source>
</evidence>
<dbReference type="InterPro" id="IPR036574">
    <property type="entry name" value="Scorpion_toxin-like_sf"/>
</dbReference>
<name>A0AAE1LDR2_9NEOP</name>
<dbReference type="AlphaFoldDB" id="A0AAE1LDR2"/>
<evidence type="ECO:0000256" key="2">
    <source>
        <dbReference type="SAM" id="SignalP"/>
    </source>
</evidence>
<evidence type="ECO:0000313" key="4">
    <source>
        <dbReference type="EMBL" id="KAK3914974.1"/>
    </source>
</evidence>
<sequence>MGHLSLLLLVVLAASAVRADDEELVDSPRPSGLTGPCEPSACAANCKQQKHAGGRCDDETCVCQDFKNKGRCAVLGIGCGVNFSCPTCNNGGGGMPPPSYNPPPVAPPPMAPKPPCTTCGIGGMPFFNANSFVINKEGRK</sequence>
<dbReference type="EMBL" id="JAHWGI010000394">
    <property type="protein sequence ID" value="KAK3914974.1"/>
    <property type="molecule type" value="Genomic_DNA"/>
</dbReference>
<gene>
    <name evidence="4" type="ORF">KUF71_005662</name>
</gene>
<dbReference type="GO" id="GO:0006952">
    <property type="term" value="P:defense response"/>
    <property type="evidence" value="ECO:0007669"/>
    <property type="project" value="InterPro"/>
</dbReference>
<comment type="caution">
    <text evidence="4">The sequence shown here is derived from an EMBL/GenBank/DDBJ whole genome shotgun (WGS) entry which is preliminary data.</text>
</comment>
<feature type="chain" id="PRO_5041933874" evidence="2">
    <location>
        <begin position="20"/>
        <end position="140"/>
    </location>
</feature>
<dbReference type="Pfam" id="PF01097">
    <property type="entry name" value="Defensin_2"/>
    <property type="match status" value="1"/>
</dbReference>
<evidence type="ECO:0000256" key="1">
    <source>
        <dbReference type="ARBA" id="ARBA00023157"/>
    </source>
</evidence>
<dbReference type="Proteomes" id="UP001219518">
    <property type="component" value="Unassembled WGS sequence"/>
</dbReference>
<dbReference type="GO" id="GO:0051707">
    <property type="term" value="P:response to other organism"/>
    <property type="evidence" value="ECO:0007669"/>
    <property type="project" value="UniProtKB-ARBA"/>
</dbReference>
<keyword evidence="2" id="KW-0732">Signal</keyword>
<organism evidence="4 5">
    <name type="scientific">Frankliniella fusca</name>
    <dbReference type="NCBI Taxonomy" id="407009"/>
    <lineage>
        <taxon>Eukaryota</taxon>
        <taxon>Metazoa</taxon>
        <taxon>Ecdysozoa</taxon>
        <taxon>Arthropoda</taxon>
        <taxon>Hexapoda</taxon>
        <taxon>Insecta</taxon>
        <taxon>Pterygota</taxon>
        <taxon>Neoptera</taxon>
        <taxon>Paraneoptera</taxon>
        <taxon>Thysanoptera</taxon>
        <taxon>Terebrantia</taxon>
        <taxon>Thripoidea</taxon>
        <taxon>Thripidae</taxon>
        <taxon>Frankliniella</taxon>
    </lineage>
</organism>
<accession>A0AAE1LDR2</accession>
<feature type="domain" description="Invertebrate defensins family profile" evidence="3">
    <location>
        <begin position="37"/>
        <end position="63"/>
    </location>
</feature>
<dbReference type="Gene3D" id="3.30.30.10">
    <property type="entry name" value="Knottin, scorpion toxin-like"/>
    <property type="match status" value="1"/>
</dbReference>
<keyword evidence="1" id="KW-1015">Disulfide bond</keyword>
<reference evidence="4" key="1">
    <citation type="submission" date="2021-07" db="EMBL/GenBank/DDBJ databases">
        <authorList>
            <person name="Catto M.A."/>
            <person name="Jacobson A."/>
            <person name="Kennedy G."/>
            <person name="Labadie P."/>
            <person name="Hunt B.G."/>
            <person name="Srinivasan R."/>
        </authorList>
    </citation>
    <scope>NUCLEOTIDE SEQUENCE</scope>
    <source>
        <strain evidence="4">PL_HMW_Pooled</strain>
        <tissue evidence="4">Head</tissue>
    </source>
</reference>
<keyword evidence="5" id="KW-1185">Reference proteome</keyword>
<protein>
    <submittedName>
        <fullName evidence="4">Defensin</fullName>
    </submittedName>
</protein>